<protein>
    <submittedName>
        <fullName evidence="2">Uncharacterized protein</fullName>
    </submittedName>
</protein>
<evidence type="ECO:0000313" key="3">
    <source>
        <dbReference type="Proteomes" id="UP000054097"/>
    </source>
</evidence>
<organism evidence="2 3">
    <name type="scientific">Serendipita vermifera MAFF 305830</name>
    <dbReference type="NCBI Taxonomy" id="933852"/>
    <lineage>
        <taxon>Eukaryota</taxon>
        <taxon>Fungi</taxon>
        <taxon>Dikarya</taxon>
        <taxon>Basidiomycota</taxon>
        <taxon>Agaricomycotina</taxon>
        <taxon>Agaricomycetes</taxon>
        <taxon>Sebacinales</taxon>
        <taxon>Serendipitaceae</taxon>
        <taxon>Serendipita</taxon>
    </lineage>
</organism>
<evidence type="ECO:0000256" key="1">
    <source>
        <dbReference type="SAM" id="MobiDB-lite"/>
    </source>
</evidence>
<gene>
    <name evidence="2" type="ORF">M408DRAFT_269826</name>
</gene>
<keyword evidence="3" id="KW-1185">Reference proteome</keyword>
<accession>A0A0C3BH17</accession>
<dbReference type="HOGENOM" id="CLU_1741706_0_0_1"/>
<sequence length="150" mass="16431">MHSFDAPRSFGGSVPPPSMDFPASQSHPVNMDNQFLHALRNLPATTWSEIDIHRARVHSTKSRKPPTKVGNQTKSHKAKAKASAPSANIKPKRSKAPVAGHNDSPVQPVLDHNAPRLTMRAKPTKPIVIADPNGQIIHQTTKSAWVYVFN</sequence>
<proteinExistence type="predicted"/>
<feature type="region of interest" description="Disordered" evidence="1">
    <location>
        <begin position="53"/>
        <end position="110"/>
    </location>
</feature>
<reference evidence="2 3" key="1">
    <citation type="submission" date="2014-04" db="EMBL/GenBank/DDBJ databases">
        <authorList>
            <consortium name="DOE Joint Genome Institute"/>
            <person name="Kuo A."/>
            <person name="Zuccaro A."/>
            <person name="Kohler A."/>
            <person name="Nagy L.G."/>
            <person name="Floudas D."/>
            <person name="Copeland A."/>
            <person name="Barry K.W."/>
            <person name="Cichocki N."/>
            <person name="Veneault-Fourrey C."/>
            <person name="LaButti K."/>
            <person name="Lindquist E.A."/>
            <person name="Lipzen A."/>
            <person name="Lundell T."/>
            <person name="Morin E."/>
            <person name="Murat C."/>
            <person name="Sun H."/>
            <person name="Tunlid A."/>
            <person name="Henrissat B."/>
            <person name="Grigoriev I.V."/>
            <person name="Hibbett D.S."/>
            <person name="Martin F."/>
            <person name="Nordberg H.P."/>
            <person name="Cantor M.N."/>
            <person name="Hua S.X."/>
        </authorList>
    </citation>
    <scope>NUCLEOTIDE SEQUENCE [LARGE SCALE GENOMIC DNA]</scope>
    <source>
        <strain evidence="2 3">MAFF 305830</strain>
    </source>
</reference>
<dbReference type="Proteomes" id="UP000054097">
    <property type="component" value="Unassembled WGS sequence"/>
</dbReference>
<feature type="region of interest" description="Disordered" evidence="1">
    <location>
        <begin position="1"/>
        <end position="27"/>
    </location>
</feature>
<evidence type="ECO:0000313" key="2">
    <source>
        <dbReference type="EMBL" id="KIM30761.1"/>
    </source>
</evidence>
<reference evidence="3" key="2">
    <citation type="submission" date="2015-01" db="EMBL/GenBank/DDBJ databases">
        <title>Evolutionary Origins and Diversification of the Mycorrhizal Mutualists.</title>
        <authorList>
            <consortium name="DOE Joint Genome Institute"/>
            <consortium name="Mycorrhizal Genomics Consortium"/>
            <person name="Kohler A."/>
            <person name="Kuo A."/>
            <person name="Nagy L.G."/>
            <person name="Floudas D."/>
            <person name="Copeland A."/>
            <person name="Barry K.W."/>
            <person name="Cichocki N."/>
            <person name="Veneault-Fourrey C."/>
            <person name="LaButti K."/>
            <person name="Lindquist E.A."/>
            <person name="Lipzen A."/>
            <person name="Lundell T."/>
            <person name="Morin E."/>
            <person name="Murat C."/>
            <person name="Riley R."/>
            <person name="Ohm R."/>
            <person name="Sun H."/>
            <person name="Tunlid A."/>
            <person name="Henrissat B."/>
            <person name="Grigoriev I.V."/>
            <person name="Hibbett D.S."/>
            <person name="Martin F."/>
        </authorList>
    </citation>
    <scope>NUCLEOTIDE SEQUENCE [LARGE SCALE GENOMIC DNA]</scope>
    <source>
        <strain evidence="3">MAFF 305830</strain>
    </source>
</reference>
<name>A0A0C3BH17_SERVB</name>
<dbReference type="EMBL" id="KN824283">
    <property type="protein sequence ID" value="KIM30761.1"/>
    <property type="molecule type" value="Genomic_DNA"/>
</dbReference>
<dbReference type="AlphaFoldDB" id="A0A0C3BH17"/>
<feature type="compositionally biased region" description="Basic residues" evidence="1">
    <location>
        <begin position="55"/>
        <end position="66"/>
    </location>
</feature>